<evidence type="ECO:0000256" key="1">
    <source>
        <dbReference type="SAM" id="SignalP"/>
    </source>
</evidence>
<feature type="chain" id="PRO_5043942448" description="RxLR effector candidate protein" evidence="1">
    <location>
        <begin position="21"/>
        <end position="416"/>
    </location>
</feature>
<comment type="caution">
    <text evidence="2">The sequence shown here is derived from an EMBL/GenBank/DDBJ whole genome shotgun (WGS) entry which is preliminary data.</text>
</comment>
<reference evidence="2" key="1">
    <citation type="submission" date="2022-12" db="EMBL/GenBank/DDBJ databases">
        <authorList>
            <person name="Webb A."/>
        </authorList>
    </citation>
    <scope>NUCLEOTIDE SEQUENCE</scope>
    <source>
        <strain evidence="2">Hp1</strain>
    </source>
</reference>
<sequence length="416" mass="46143">MRLAYVTVAVLANLLARGDAISPVDDPKAVLGLDIAPVDLVVDGHADGVNTERRWQDVREHNDSNAVQVGNEERFFGIADKVKLLSSKVRQSVIVGKDAGLAVTAASTAKAQTTELAVRLKSTTDMSRIEVARRWNQMRNTPTSQMTKINLTGLLKTVTDALTVATYKSKLSLNAIASKYRAVMDELPDNLAFVWNMLATHPVVADIGAKLQELVADLIMTATIFMIKVQLKKYSSKMEATIIRFFNKFSPQGKQVSIHAEEKTKRTRFAEKVTNAMLHLVVKVIKVVLKKHKVKYESTADYHLGSLVSHRKIKAVGWTSDPTTKLSELAETITNSIMTALMSKYKRLIWNWASSFVVNTLNIFHTSGPNRMKSTIPFVRKIKSTILKLLRKLTGAMTKVAVSIIKGLNELIEGDK</sequence>
<gene>
    <name evidence="2" type="ORF">HBR001_LOCUS1045</name>
</gene>
<keyword evidence="1" id="KW-0732">Signal</keyword>
<keyword evidence="3" id="KW-1185">Reference proteome</keyword>
<evidence type="ECO:0000313" key="3">
    <source>
        <dbReference type="Proteomes" id="UP001162031"/>
    </source>
</evidence>
<accession>A0AAV0T347</accession>
<protein>
    <recommendedName>
        <fullName evidence="4">RxLR effector candidate protein</fullName>
    </recommendedName>
</protein>
<dbReference type="AlphaFoldDB" id="A0AAV0T347"/>
<evidence type="ECO:0008006" key="4">
    <source>
        <dbReference type="Google" id="ProtNLM"/>
    </source>
</evidence>
<dbReference type="EMBL" id="CANTFL010000090">
    <property type="protein sequence ID" value="CAI5713441.1"/>
    <property type="molecule type" value="Genomic_DNA"/>
</dbReference>
<organism evidence="2 3">
    <name type="scientific">Hyaloperonospora brassicae</name>
    <name type="common">Brassica downy mildew</name>
    <name type="synonym">Peronospora brassicae</name>
    <dbReference type="NCBI Taxonomy" id="162125"/>
    <lineage>
        <taxon>Eukaryota</taxon>
        <taxon>Sar</taxon>
        <taxon>Stramenopiles</taxon>
        <taxon>Oomycota</taxon>
        <taxon>Peronosporomycetes</taxon>
        <taxon>Peronosporales</taxon>
        <taxon>Peronosporaceae</taxon>
        <taxon>Hyaloperonospora</taxon>
    </lineage>
</organism>
<name>A0AAV0T347_HYABA</name>
<evidence type="ECO:0000313" key="2">
    <source>
        <dbReference type="EMBL" id="CAI5713441.1"/>
    </source>
</evidence>
<proteinExistence type="predicted"/>
<feature type="signal peptide" evidence="1">
    <location>
        <begin position="1"/>
        <end position="20"/>
    </location>
</feature>
<dbReference type="Proteomes" id="UP001162031">
    <property type="component" value="Unassembled WGS sequence"/>
</dbReference>